<protein>
    <submittedName>
        <fullName evidence="1">Uncharacterized protein</fullName>
    </submittedName>
</protein>
<dbReference type="RefSeq" id="WP_088269068.1">
    <property type="nucleotide sequence ID" value="NZ_BMKI01000002.1"/>
</dbReference>
<accession>A0ABQ1NSD3</accession>
<reference evidence="2" key="1">
    <citation type="journal article" date="2019" name="Int. J. Syst. Evol. Microbiol.">
        <title>The Global Catalogue of Microorganisms (GCM) 10K type strain sequencing project: providing services to taxonomists for standard genome sequencing and annotation.</title>
        <authorList>
            <consortium name="The Broad Institute Genomics Platform"/>
            <consortium name="The Broad Institute Genome Sequencing Center for Infectious Disease"/>
            <person name="Wu L."/>
            <person name="Ma J."/>
        </authorList>
    </citation>
    <scope>NUCLEOTIDE SEQUENCE [LARGE SCALE GENOMIC DNA]</scope>
    <source>
        <strain evidence="2">CGMCC 1.15942</strain>
    </source>
</reference>
<gene>
    <name evidence="1" type="ORF">GCM10011573_12380</name>
</gene>
<evidence type="ECO:0000313" key="1">
    <source>
        <dbReference type="EMBL" id="GGC84288.1"/>
    </source>
</evidence>
<keyword evidence="2" id="KW-1185">Reference proteome</keyword>
<name>A0ABQ1NSD3_9ENTE</name>
<organism evidence="1 2">
    <name type="scientific">Enterococcus wangshanyuanii</name>
    <dbReference type="NCBI Taxonomy" id="2005703"/>
    <lineage>
        <taxon>Bacteria</taxon>
        <taxon>Bacillati</taxon>
        <taxon>Bacillota</taxon>
        <taxon>Bacilli</taxon>
        <taxon>Lactobacillales</taxon>
        <taxon>Enterococcaceae</taxon>
        <taxon>Enterococcus</taxon>
    </lineage>
</organism>
<proteinExistence type="predicted"/>
<dbReference type="EMBL" id="BMKI01000002">
    <property type="protein sequence ID" value="GGC84288.1"/>
    <property type="molecule type" value="Genomic_DNA"/>
</dbReference>
<dbReference type="Proteomes" id="UP000630615">
    <property type="component" value="Unassembled WGS sequence"/>
</dbReference>
<sequence length="108" mass="12912">MDFPEKYDDLFEMIKKKLRVSFSEFDEDIKESIIEGMAEIEDKTGKLDFLDGEKLSSIKGRKLLKLYCQYSWNNTLQYFWEDHRADIISLQIRAAQERREADGQKETY</sequence>
<comment type="caution">
    <text evidence="1">The sequence shown here is derived from an EMBL/GenBank/DDBJ whole genome shotgun (WGS) entry which is preliminary data.</text>
</comment>
<evidence type="ECO:0000313" key="2">
    <source>
        <dbReference type="Proteomes" id="UP000630615"/>
    </source>
</evidence>